<keyword evidence="4" id="KW-1185">Reference proteome</keyword>
<dbReference type="RefSeq" id="WP_237876861.1">
    <property type="nucleotide sequence ID" value="NZ_JAKLTR010000028.1"/>
</dbReference>
<organism evidence="3 4">
    <name type="scientific">Terrimonas ginsenosidimutans</name>
    <dbReference type="NCBI Taxonomy" id="2908004"/>
    <lineage>
        <taxon>Bacteria</taxon>
        <taxon>Pseudomonadati</taxon>
        <taxon>Bacteroidota</taxon>
        <taxon>Chitinophagia</taxon>
        <taxon>Chitinophagales</taxon>
        <taxon>Chitinophagaceae</taxon>
        <taxon>Terrimonas</taxon>
    </lineage>
</organism>
<sequence>MTSSFDLNKPIAIGSDHAGFDYKEQLISFLEGKGLSYKDFGPFSRDSVDYPDYAHPVAEAVESGDCAFGILLCGSANGVAITANKHQQIRAGICWGDEIAQLVRQHNDANVLCIPARFVREEDAEKMVTTFITTPFEGGRHANRVGKIACS</sequence>
<keyword evidence="2 3" id="KW-0413">Isomerase</keyword>
<proteinExistence type="inferred from homology"/>
<evidence type="ECO:0000256" key="1">
    <source>
        <dbReference type="ARBA" id="ARBA00008754"/>
    </source>
</evidence>
<dbReference type="PIRSF" id="PIRSF005384">
    <property type="entry name" value="RpiB_LacA_B"/>
    <property type="match status" value="1"/>
</dbReference>
<dbReference type="NCBIfam" id="NF004051">
    <property type="entry name" value="PRK05571.1"/>
    <property type="match status" value="1"/>
</dbReference>
<dbReference type="SUPFAM" id="SSF89623">
    <property type="entry name" value="Ribose/Galactose isomerase RpiB/AlsB"/>
    <property type="match status" value="1"/>
</dbReference>
<dbReference type="NCBIfam" id="TIGR01120">
    <property type="entry name" value="rpiB"/>
    <property type="match status" value="1"/>
</dbReference>
<dbReference type="InterPro" id="IPR036569">
    <property type="entry name" value="RpiB_LacA_LacB_sf"/>
</dbReference>
<gene>
    <name evidence="3" type="primary">rpiB</name>
    <name evidence="3" type="ORF">LZZ85_26680</name>
</gene>
<dbReference type="PANTHER" id="PTHR30345">
    <property type="entry name" value="RIBOSE-5-PHOSPHATE ISOMERASE B"/>
    <property type="match status" value="1"/>
</dbReference>
<dbReference type="PANTHER" id="PTHR30345:SF0">
    <property type="entry name" value="DNA DAMAGE-REPAIR_TOLERATION PROTEIN DRT102"/>
    <property type="match status" value="1"/>
</dbReference>
<evidence type="ECO:0000313" key="3">
    <source>
        <dbReference type="EMBL" id="MCG2617916.1"/>
    </source>
</evidence>
<comment type="caution">
    <text evidence="3">The sequence shown here is derived from an EMBL/GenBank/DDBJ whole genome shotgun (WGS) entry which is preliminary data.</text>
</comment>
<name>A0ABS9KZY6_9BACT</name>
<dbReference type="Gene3D" id="3.40.1400.10">
    <property type="entry name" value="Sugar-phosphate isomerase, RpiB/LacA/LacB"/>
    <property type="match status" value="1"/>
</dbReference>
<dbReference type="InterPro" id="IPR004785">
    <property type="entry name" value="RpiB"/>
</dbReference>
<dbReference type="GO" id="GO:0004751">
    <property type="term" value="F:ribose-5-phosphate isomerase activity"/>
    <property type="evidence" value="ECO:0007669"/>
    <property type="project" value="UniProtKB-EC"/>
</dbReference>
<dbReference type="InterPro" id="IPR003500">
    <property type="entry name" value="RpiB_LacA_LacB"/>
</dbReference>
<dbReference type="Proteomes" id="UP001165367">
    <property type="component" value="Unassembled WGS sequence"/>
</dbReference>
<comment type="similarity">
    <text evidence="1">Belongs to the LacAB/RpiB family.</text>
</comment>
<dbReference type="NCBIfam" id="TIGR00689">
    <property type="entry name" value="rpiB_lacA_lacB"/>
    <property type="match status" value="1"/>
</dbReference>
<evidence type="ECO:0000313" key="4">
    <source>
        <dbReference type="Proteomes" id="UP001165367"/>
    </source>
</evidence>
<dbReference type="EC" id="5.3.1.6" evidence="3"/>
<dbReference type="EMBL" id="JAKLTR010000028">
    <property type="protein sequence ID" value="MCG2617916.1"/>
    <property type="molecule type" value="Genomic_DNA"/>
</dbReference>
<accession>A0ABS9KZY6</accession>
<dbReference type="Pfam" id="PF02502">
    <property type="entry name" value="LacAB_rpiB"/>
    <property type="match status" value="1"/>
</dbReference>
<evidence type="ECO:0000256" key="2">
    <source>
        <dbReference type="ARBA" id="ARBA00023235"/>
    </source>
</evidence>
<reference evidence="3" key="1">
    <citation type="submission" date="2022-01" db="EMBL/GenBank/DDBJ databases">
        <authorList>
            <person name="Jo J.-H."/>
            <person name="Im W.-T."/>
        </authorList>
    </citation>
    <scope>NUCLEOTIDE SEQUENCE</scope>
    <source>
        <strain evidence="3">NA20</strain>
    </source>
</reference>
<protein>
    <submittedName>
        <fullName evidence="3">Ribose 5-phosphate isomerase B</fullName>
        <ecNumber evidence="3">5.3.1.6</ecNumber>
    </submittedName>
</protein>